<dbReference type="GO" id="GO:0048787">
    <property type="term" value="C:presynaptic active zone membrane"/>
    <property type="evidence" value="ECO:0007669"/>
    <property type="project" value="TreeGrafter"/>
</dbReference>
<sequence>MKEDTAEMKCEAAMGEERDRQCGFDTARGAVAAFQTAMGIEHIDKQHGGTGCRVKLVCLGCAGWAASVASAELMACQVLPAVPCVLRPDWLNSLRASSLPVCQYRYGGACGYKRALHLIAPLDSDLMIPEALNWEVAQTCSSTRCLLIAAAASLVELSEECMEEGRCVRLKHEYTPTPKWQGLIDMLEVTLVSDKDSVLYDNRASACEDKWKQKERESTAQLFGCHNNRAFKYISETGIKEAFQKLLKGESQGVPRPAERQSPSSVSQVFLWVSTQEGISTMRDRLEELHQTAQELSRPTAGPTNPFSEEGDDDESVEAGTITQQAVVFEEEPVIQNFLAEAQQIRDDISTLETEVLKFCQQQKTLVATMRRFSVMKKESSIKRDIKLQAESLHRRLDGLSKQAQRTEDQLGTNAVAVRIQRSQHAALHRRFQQVMRQYNEGLLTKQDRCKHFIMRQLEILEKNVTEEEVNEMVATGNWEVFNENLLNDVRITRSQLSEIEQRHRELLSLENNMKELKDLFMDIFMLVEEQGADIEHIQTNVERTQDYVAVSNEKFKAAARYKKKNPIRQLCCCCCPPWRCCIGRSITTVAWG</sequence>
<feature type="coiled-coil region" evidence="6">
    <location>
        <begin position="383"/>
        <end position="410"/>
    </location>
</feature>
<feature type="compositionally biased region" description="Polar residues" evidence="7">
    <location>
        <begin position="291"/>
        <end position="307"/>
    </location>
</feature>
<dbReference type="GO" id="GO:0008021">
    <property type="term" value="C:synaptic vesicle"/>
    <property type="evidence" value="ECO:0007669"/>
    <property type="project" value="TreeGrafter"/>
</dbReference>
<dbReference type="PROSITE" id="PS50192">
    <property type="entry name" value="T_SNARE"/>
    <property type="match status" value="1"/>
</dbReference>
<evidence type="ECO:0000256" key="6">
    <source>
        <dbReference type="SAM" id="Coils"/>
    </source>
</evidence>
<evidence type="ECO:0000256" key="2">
    <source>
        <dbReference type="ARBA" id="ARBA00009063"/>
    </source>
</evidence>
<dbReference type="EMBL" id="NHOQ01000293">
    <property type="protein sequence ID" value="PWA31531.1"/>
    <property type="molecule type" value="Genomic_DNA"/>
</dbReference>
<dbReference type="Pfam" id="PF00804">
    <property type="entry name" value="Syntaxin"/>
    <property type="match status" value="1"/>
</dbReference>
<dbReference type="Gene3D" id="1.20.5.110">
    <property type="match status" value="1"/>
</dbReference>
<dbReference type="STRING" id="33528.ENSGAFP00000016536"/>
<dbReference type="PANTHER" id="PTHR19957:SF29">
    <property type="entry name" value="SYNTAXIN-19"/>
    <property type="match status" value="1"/>
</dbReference>
<evidence type="ECO:0000256" key="1">
    <source>
        <dbReference type="ARBA" id="ARBA00004184"/>
    </source>
</evidence>
<keyword evidence="3" id="KW-0813">Transport</keyword>
<comment type="caution">
    <text evidence="9">The sequence shown here is derived from an EMBL/GenBank/DDBJ whole genome shotgun (WGS) entry which is preliminary data.</text>
</comment>
<feature type="domain" description="T-SNARE coiled-coil homology" evidence="8">
    <location>
        <begin position="497"/>
        <end position="559"/>
    </location>
</feature>
<feature type="coiled-coil region" evidence="6">
    <location>
        <begin position="483"/>
        <end position="520"/>
    </location>
</feature>
<evidence type="ECO:0000256" key="4">
    <source>
        <dbReference type="ARBA" id="ARBA00023054"/>
    </source>
</evidence>
<dbReference type="GO" id="GO:0006886">
    <property type="term" value="P:intracellular protein transport"/>
    <property type="evidence" value="ECO:0007669"/>
    <property type="project" value="TreeGrafter"/>
</dbReference>
<evidence type="ECO:0000256" key="7">
    <source>
        <dbReference type="SAM" id="MobiDB-lite"/>
    </source>
</evidence>
<keyword evidence="10" id="KW-1185">Reference proteome</keyword>
<evidence type="ECO:0000256" key="3">
    <source>
        <dbReference type="ARBA" id="ARBA00022448"/>
    </source>
</evidence>
<dbReference type="GO" id="GO:0000149">
    <property type="term" value="F:SNARE binding"/>
    <property type="evidence" value="ECO:0007669"/>
    <property type="project" value="TreeGrafter"/>
</dbReference>
<dbReference type="InterPro" id="IPR010989">
    <property type="entry name" value="SNARE"/>
</dbReference>
<dbReference type="GO" id="GO:0005484">
    <property type="term" value="F:SNAP receptor activity"/>
    <property type="evidence" value="ECO:0007669"/>
    <property type="project" value="TreeGrafter"/>
</dbReference>
<reference evidence="9 10" key="1">
    <citation type="journal article" date="2018" name="G3 (Bethesda)">
        <title>A High-Quality Reference Genome for the Invasive Mosquitofish Gambusia affinis Using a Chicago Library.</title>
        <authorList>
            <person name="Hoffberg S.L."/>
            <person name="Troendle N.J."/>
            <person name="Glenn T.C."/>
            <person name="Mahmud O."/>
            <person name="Louha S."/>
            <person name="Chalopin D."/>
            <person name="Bennetzen J.L."/>
            <person name="Mauricio R."/>
        </authorList>
    </citation>
    <scope>NUCLEOTIDE SEQUENCE [LARGE SCALE GENOMIC DNA]</scope>
    <source>
        <strain evidence="9">NE01/NJP1002.9</strain>
        <tissue evidence="9">Muscle</tissue>
    </source>
</reference>
<comment type="similarity">
    <text evidence="2">Belongs to the syntaxin family.</text>
</comment>
<evidence type="ECO:0000259" key="8">
    <source>
        <dbReference type="PROSITE" id="PS50192"/>
    </source>
</evidence>
<evidence type="ECO:0000256" key="5">
    <source>
        <dbReference type="ARBA" id="ARBA00023136"/>
    </source>
</evidence>
<feature type="region of interest" description="Disordered" evidence="7">
    <location>
        <begin position="291"/>
        <end position="317"/>
    </location>
</feature>
<dbReference type="FunFam" id="1.20.5.110:FF:000022">
    <property type="entry name" value="Syntaxin 19"/>
    <property type="match status" value="1"/>
</dbReference>
<keyword evidence="4 6" id="KW-0175">Coiled coil</keyword>
<evidence type="ECO:0000313" key="9">
    <source>
        <dbReference type="EMBL" id="PWA31531.1"/>
    </source>
</evidence>
<dbReference type="GO" id="GO:0031629">
    <property type="term" value="P:synaptic vesicle fusion to presynaptic active zone membrane"/>
    <property type="evidence" value="ECO:0007669"/>
    <property type="project" value="TreeGrafter"/>
</dbReference>
<name>A0A315W853_GAMAF</name>
<proteinExistence type="inferred from homology"/>
<organism evidence="9 10">
    <name type="scientific">Gambusia affinis</name>
    <name type="common">Western mosquitofish</name>
    <name type="synonym">Heterandria affinis</name>
    <dbReference type="NCBI Taxonomy" id="33528"/>
    <lineage>
        <taxon>Eukaryota</taxon>
        <taxon>Metazoa</taxon>
        <taxon>Chordata</taxon>
        <taxon>Craniata</taxon>
        <taxon>Vertebrata</taxon>
        <taxon>Euteleostomi</taxon>
        <taxon>Actinopterygii</taxon>
        <taxon>Neopterygii</taxon>
        <taxon>Teleostei</taxon>
        <taxon>Neoteleostei</taxon>
        <taxon>Acanthomorphata</taxon>
        <taxon>Ovalentaria</taxon>
        <taxon>Atherinomorphae</taxon>
        <taxon>Cyprinodontiformes</taxon>
        <taxon>Poeciliidae</taxon>
        <taxon>Poeciliinae</taxon>
        <taxon>Gambusia</taxon>
    </lineage>
</organism>
<feature type="non-terminal residue" evidence="9">
    <location>
        <position position="593"/>
    </location>
</feature>
<dbReference type="CDD" id="cd15879">
    <property type="entry name" value="SNARE_syntaxin19"/>
    <property type="match status" value="1"/>
</dbReference>
<gene>
    <name evidence="9" type="ORF">CCH79_00002886</name>
</gene>
<dbReference type="CDD" id="cd00179">
    <property type="entry name" value="SynN"/>
    <property type="match status" value="1"/>
</dbReference>
<comment type="subcellular location">
    <subcellularLocation>
        <location evidence="1">Endomembrane system</location>
        <topology evidence="1">Peripheral membrane protein</topology>
    </subcellularLocation>
</comment>
<dbReference type="Gene3D" id="1.20.58.70">
    <property type="match status" value="1"/>
</dbReference>
<dbReference type="SUPFAM" id="SSF47661">
    <property type="entry name" value="t-snare proteins"/>
    <property type="match status" value="1"/>
</dbReference>
<accession>A0A315W853</accession>
<dbReference type="AlphaFoldDB" id="A0A315W853"/>
<dbReference type="GO" id="GO:0048278">
    <property type="term" value="P:vesicle docking"/>
    <property type="evidence" value="ECO:0007669"/>
    <property type="project" value="TreeGrafter"/>
</dbReference>
<keyword evidence="5" id="KW-0472">Membrane</keyword>
<evidence type="ECO:0000313" key="10">
    <source>
        <dbReference type="Proteomes" id="UP000250572"/>
    </source>
</evidence>
<dbReference type="PANTHER" id="PTHR19957">
    <property type="entry name" value="SYNTAXIN"/>
    <property type="match status" value="1"/>
</dbReference>
<dbReference type="Proteomes" id="UP000250572">
    <property type="component" value="Unassembled WGS sequence"/>
</dbReference>
<dbReference type="SMART" id="SM00397">
    <property type="entry name" value="t_SNARE"/>
    <property type="match status" value="1"/>
</dbReference>
<dbReference type="InterPro" id="IPR045242">
    <property type="entry name" value="Syntaxin"/>
</dbReference>
<dbReference type="GO" id="GO:0031201">
    <property type="term" value="C:SNARE complex"/>
    <property type="evidence" value="ECO:0007669"/>
    <property type="project" value="TreeGrafter"/>
</dbReference>
<dbReference type="InterPro" id="IPR000727">
    <property type="entry name" value="T_SNARE_dom"/>
</dbReference>
<dbReference type="InterPro" id="IPR006011">
    <property type="entry name" value="Syntaxin_N"/>
</dbReference>
<protein>
    <recommendedName>
        <fullName evidence="8">t-SNARE coiled-coil homology domain-containing protein</fullName>
    </recommendedName>
</protein>